<dbReference type="InterPro" id="IPR018490">
    <property type="entry name" value="cNMP-bd_dom_sf"/>
</dbReference>
<evidence type="ECO:0000259" key="2">
    <source>
        <dbReference type="PROSITE" id="PS50042"/>
    </source>
</evidence>
<dbReference type="SMART" id="SM00100">
    <property type="entry name" value="cNMP"/>
    <property type="match status" value="1"/>
</dbReference>
<sequence>MNLAEVFGYVASALVLATFTMRTMIPLRLLGIASNIAFIAYGYADDILPVLLLHTILLPLNIYRLAEMYRLVREVRNAEAGDNDMRWLLPFMTPVSLPAGATLFAMGEAADHMYLLTKGRIRIEELDVEVNSGAMLGEIGVFSPHGTRMATATCIDECRLQRISRDKVRELVFQDPRIAFNLIGVVTGRLIEDLRIAEARADRPEPRPAQ</sequence>
<accession>A0A1G6CBE1</accession>
<proteinExistence type="predicted"/>
<dbReference type="RefSeq" id="WP_139167805.1">
    <property type="nucleotide sequence ID" value="NZ_FMXQ01000004.1"/>
</dbReference>
<dbReference type="InterPro" id="IPR050397">
    <property type="entry name" value="Env_Response_Regulators"/>
</dbReference>
<dbReference type="OrthoDB" id="8086566at2"/>
<evidence type="ECO:0000313" key="4">
    <source>
        <dbReference type="Proteomes" id="UP000199071"/>
    </source>
</evidence>
<keyword evidence="1" id="KW-1133">Transmembrane helix</keyword>
<name>A0A1G6CBE1_9HYPH</name>
<protein>
    <submittedName>
        <fullName evidence="3">Cyclic nucleotide-binding domain-containing protein</fullName>
    </submittedName>
</protein>
<evidence type="ECO:0000256" key="1">
    <source>
        <dbReference type="SAM" id="Phobius"/>
    </source>
</evidence>
<feature type="transmembrane region" description="Helical" evidence="1">
    <location>
        <begin position="87"/>
        <end position="107"/>
    </location>
</feature>
<dbReference type="PROSITE" id="PS50042">
    <property type="entry name" value="CNMP_BINDING_3"/>
    <property type="match status" value="1"/>
</dbReference>
<feature type="domain" description="Cyclic nucleotide-binding" evidence="2">
    <location>
        <begin position="88"/>
        <end position="172"/>
    </location>
</feature>
<organism evidence="3 4">
    <name type="scientific">Bauldia litoralis</name>
    <dbReference type="NCBI Taxonomy" id="665467"/>
    <lineage>
        <taxon>Bacteria</taxon>
        <taxon>Pseudomonadati</taxon>
        <taxon>Pseudomonadota</taxon>
        <taxon>Alphaproteobacteria</taxon>
        <taxon>Hyphomicrobiales</taxon>
        <taxon>Kaistiaceae</taxon>
        <taxon>Bauldia</taxon>
    </lineage>
</organism>
<dbReference type="STRING" id="665467.SAMN02982931_02290"/>
<keyword evidence="1" id="KW-0812">Transmembrane</keyword>
<dbReference type="GO" id="GO:0003700">
    <property type="term" value="F:DNA-binding transcription factor activity"/>
    <property type="evidence" value="ECO:0007669"/>
    <property type="project" value="TreeGrafter"/>
</dbReference>
<gene>
    <name evidence="3" type="ORF">SAMN02982931_02290</name>
</gene>
<reference evidence="3 4" key="1">
    <citation type="submission" date="2016-10" db="EMBL/GenBank/DDBJ databases">
        <authorList>
            <person name="de Groot N.N."/>
        </authorList>
    </citation>
    <scope>NUCLEOTIDE SEQUENCE [LARGE SCALE GENOMIC DNA]</scope>
    <source>
        <strain evidence="3 4">ATCC 35022</strain>
    </source>
</reference>
<dbReference type="PANTHER" id="PTHR24567:SF68">
    <property type="entry name" value="DNA-BINDING TRANSCRIPTIONAL DUAL REGULATOR CRP"/>
    <property type="match status" value="1"/>
</dbReference>
<dbReference type="Gene3D" id="2.60.120.10">
    <property type="entry name" value="Jelly Rolls"/>
    <property type="match status" value="1"/>
</dbReference>
<dbReference type="EMBL" id="FMXQ01000004">
    <property type="protein sequence ID" value="SDB30216.1"/>
    <property type="molecule type" value="Genomic_DNA"/>
</dbReference>
<dbReference type="Pfam" id="PF00027">
    <property type="entry name" value="cNMP_binding"/>
    <property type="match status" value="1"/>
</dbReference>
<dbReference type="InterPro" id="IPR000595">
    <property type="entry name" value="cNMP-bd_dom"/>
</dbReference>
<dbReference type="PANTHER" id="PTHR24567">
    <property type="entry name" value="CRP FAMILY TRANSCRIPTIONAL REGULATORY PROTEIN"/>
    <property type="match status" value="1"/>
</dbReference>
<dbReference type="CDD" id="cd00038">
    <property type="entry name" value="CAP_ED"/>
    <property type="match status" value="1"/>
</dbReference>
<feature type="transmembrane region" description="Helical" evidence="1">
    <location>
        <begin position="6"/>
        <end position="22"/>
    </location>
</feature>
<dbReference type="Proteomes" id="UP000199071">
    <property type="component" value="Unassembled WGS sequence"/>
</dbReference>
<evidence type="ECO:0000313" key="3">
    <source>
        <dbReference type="EMBL" id="SDB30216.1"/>
    </source>
</evidence>
<dbReference type="InterPro" id="IPR014710">
    <property type="entry name" value="RmlC-like_jellyroll"/>
</dbReference>
<feature type="transmembrane region" description="Helical" evidence="1">
    <location>
        <begin position="50"/>
        <end position="66"/>
    </location>
</feature>
<keyword evidence="1" id="KW-0472">Membrane</keyword>
<dbReference type="SUPFAM" id="SSF51206">
    <property type="entry name" value="cAMP-binding domain-like"/>
    <property type="match status" value="1"/>
</dbReference>
<dbReference type="GO" id="GO:0005829">
    <property type="term" value="C:cytosol"/>
    <property type="evidence" value="ECO:0007669"/>
    <property type="project" value="TreeGrafter"/>
</dbReference>
<keyword evidence="4" id="KW-1185">Reference proteome</keyword>
<dbReference type="AlphaFoldDB" id="A0A1G6CBE1"/>